<dbReference type="PANTHER" id="PTHR43767:SF1">
    <property type="entry name" value="NONRIBOSOMAL PEPTIDE SYNTHASE PES1 (EUROFUNG)-RELATED"/>
    <property type="match status" value="1"/>
</dbReference>
<dbReference type="Pfam" id="PF00501">
    <property type="entry name" value="AMP-binding"/>
    <property type="match status" value="1"/>
</dbReference>
<evidence type="ECO:0000259" key="3">
    <source>
        <dbReference type="Pfam" id="PF13193"/>
    </source>
</evidence>
<dbReference type="Gene3D" id="3.40.50.12780">
    <property type="entry name" value="N-terminal domain of ligase-like"/>
    <property type="match status" value="1"/>
</dbReference>
<dbReference type="InterPro" id="IPR000873">
    <property type="entry name" value="AMP-dep_synth/lig_dom"/>
</dbReference>
<evidence type="ECO:0000256" key="1">
    <source>
        <dbReference type="SAM" id="MobiDB-lite"/>
    </source>
</evidence>
<dbReference type="PROSITE" id="PS00455">
    <property type="entry name" value="AMP_BINDING"/>
    <property type="match status" value="1"/>
</dbReference>
<dbReference type="Gene3D" id="3.30.300.30">
    <property type="match status" value="1"/>
</dbReference>
<dbReference type="RefSeq" id="WP_188941890.1">
    <property type="nucleotide sequence ID" value="NZ_BMNA01000004.1"/>
</dbReference>
<dbReference type="NCBIfam" id="NF005877">
    <property type="entry name" value="PRK07824.1"/>
    <property type="match status" value="1"/>
</dbReference>
<evidence type="ECO:0000313" key="5">
    <source>
        <dbReference type="Proteomes" id="UP000655208"/>
    </source>
</evidence>
<dbReference type="InterPro" id="IPR042099">
    <property type="entry name" value="ANL_N_sf"/>
</dbReference>
<dbReference type="Gene3D" id="2.30.38.10">
    <property type="entry name" value="Luciferase, Domain 3"/>
    <property type="match status" value="1"/>
</dbReference>
<feature type="region of interest" description="Disordered" evidence="1">
    <location>
        <begin position="270"/>
        <end position="289"/>
    </location>
</feature>
<dbReference type="Pfam" id="PF13193">
    <property type="entry name" value="AMP-binding_C"/>
    <property type="match status" value="1"/>
</dbReference>
<evidence type="ECO:0000259" key="2">
    <source>
        <dbReference type="Pfam" id="PF00501"/>
    </source>
</evidence>
<comment type="caution">
    <text evidence="4">The sequence shown here is derived from an EMBL/GenBank/DDBJ whole genome shotgun (WGS) entry which is preliminary data.</text>
</comment>
<keyword evidence="5" id="KW-1185">Reference proteome</keyword>
<name>A0A917SYN0_9ACTN</name>
<feature type="region of interest" description="Disordered" evidence="1">
    <location>
        <begin position="48"/>
        <end position="67"/>
    </location>
</feature>
<dbReference type="EMBL" id="BMNA01000004">
    <property type="protein sequence ID" value="GGM03945.1"/>
    <property type="molecule type" value="Genomic_DNA"/>
</dbReference>
<keyword evidence="4" id="KW-0436">Ligase</keyword>
<dbReference type="Proteomes" id="UP000655208">
    <property type="component" value="Unassembled WGS sequence"/>
</dbReference>
<sequence>MPAASRTVELLPVPTGRAVLDLLPVLARAAAGEGPALLPVPAGGDATGVAGLGPGEPLGPREDDDADPTALVVATSGSTGAPKGTLLPVSALAASADATQRRLGTAGSWLLALPAQHVAGLQVLLRAARSGAQPVVLDTAAPFTARAFLAAVGRMPAGRGFVSLVPTQLRRVLADGEATAALAGFAAVLVGGAATPPALVAAARAAGVAVVTTYGMSETCGGCVYDGHPLDRVEVAVEPVDGSAAASPGGAPDGTGRVVLSGPVVARGYRGRPGDPAFPPSGAGGARTGHRRFRTADLGRIGPDGVLEVLGRTDDVVVSGGVNVHPQAVEAVLAALPGVAEVVVVGVPDPEWGQRVAAAVVPATGHPDPELPELRTAVRTRLGPAAAPSLLRVLARVPVLPSGKPDRRAIAGLFGPVPPA</sequence>
<dbReference type="SUPFAM" id="SSF56801">
    <property type="entry name" value="Acetyl-CoA synthetase-like"/>
    <property type="match status" value="1"/>
</dbReference>
<gene>
    <name evidence="4" type="ORF">GCM10011594_25150</name>
</gene>
<proteinExistence type="predicted"/>
<dbReference type="PANTHER" id="PTHR43767">
    <property type="entry name" value="LONG-CHAIN-FATTY-ACID--COA LIGASE"/>
    <property type="match status" value="1"/>
</dbReference>
<accession>A0A917SYN0</accession>
<dbReference type="InterPro" id="IPR025110">
    <property type="entry name" value="AMP-bd_C"/>
</dbReference>
<reference evidence="4" key="2">
    <citation type="submission" date="2020-09" db="EMBL/GenBank/DDBJ databases">
        <authorList>
            <person name="Sun Q."/>
            <person name="Zhou Y."/>
        </authorList>
    </citation>
    <scope>NUCLEOTIDE SEQUENCE</scope>
    <source>
        <strain evidence="4">CGMCC 4.7308</strain>
    </source>
</reference>
<feature type="domain" description="AMP-dependent synthetase/ligase" evidence="2">
    <location>
        <begin position="60"/>
        <end position="269"/>
    </location>
</feature>
<organism evidence="4 5">
    <name type="scientific">Nakamurella endophytica</name>
    <dbReference type="NCBI Taxonomy" id="1748367"/>
    <lineage>
        <taxon>Bacteria</taxon>
        <taxon>Bacillati</taxon>
        <taxon>Actinomycetota</taxon>
        <taxon>Actinomycetes</taxon>
        <taxon>Nakamurellales</taxon>
        <taxon>Nakamurellaceae</taxon>
        <taxon>Nakamurella</taxon>
    </lineage>
</organism>
<reference evidence="4" key="1">
    <citation type="journal article" date="2014" name="Int. J. Syst. Evol. Microbiol.">
        <title>Complete genome sequence of Corynebacterium casei LMG S-19264T (=DSM 44701T), isolated from a smear-ripened cheese.</title>
        <authorList>
            <consortium name="US DOE Joint Genome Institute (JGI-PGF)"/>
            <person name="Walter F."/>
            <person name="Albersmeier A."/>
            <person name="Kalinowski J."/>
            <person name="Ruckert C."/>
        </authorList>
    </citation>
    <scope>NUCLEOTIDE SEQUENCE</scope>
    <source>
        <strain evidence="4">CGMCC 4.7308</strain>
    </source>
</reference>
<dbReference type="InterPro" id="IPR045851">
    <property type="entry name" value="AMP-bd_C_sf"/>
</dbReference>
<dbReference type="InterPro" id="IPR020845">
    <property type="entry name" value="AMP-binding_CS"/>
</dbReference>
<dbReference type="InterPro" id="IPR050237">
    <property type="entry name" value="ATP-dep_AMP-bd_enzyme"/>
</dbReference>
<dbReference type="AlphaFoldDB" id="A0A917SYN0"/>
<protein>
    <submittedName>
        <fullName evidence="4">O-succinylbenzoic acid--CoA ligase MenE</fullName>
    </submittedName>
</protein>
<feature type="domain" description="AMP-binding enzyme C-terminal" evidence="3">
    <location>
        <begin position="329"/>
        <end position="404"/>
    </location>
</feature>
<evidence type="ECO:0000313" key="4">
    <source>
        <dbReference type="EMBL" id="GGM03945.1"/>
    </source>
</evidence>
<dbReference type="GO" id="GO:0016878">
    <property type="term" value="F:acid-thiol ligase activity"/>
    <property type="evidence" value="ECO:0007669"/>
    <property type="project" value="UniProtKB-ARBA"/>
</dbReference>